<evidence type="ECO:0000256" key="5">
    <source>
        <dbReference type="ARBA" id="ARBA00022793"/>
    </source>
</evidence>
<dbReference type="GO" id="GO:0042427">
    <property type="term" value="P:serotonin biosynthetic process"/>
    <property type="evidence" value="ECO:0000318"/>
    <property type="project" value="GO_Central"/>
</dbReference>
<evidence type="ECO:0000256" key="13">
    <source>
        <dbReference type="PIRSR" id="PIRSR602129-50"/>
    </source>
</evidence>
<keyword evidence="16" id="KW-1185">Reference proteome</keyword>
<dbReference type="Ensembl" id="ENSCINT00000006663.3">
    <property type="protein sequence ID" value="ENSCINP00000006663.3"/>
    <property type="gene ID" value="ENSCING00000003241.3"/>
</dbReference>
<comment type="similarity">
    <text evidence="2 14">Belongs to the group II decarboxylase family.</text>
</comment>
<dbReference type="FunCoup" id="F6Z5P6">
    <property type="interactions" value="4"/>
</dbReference>
<dbReference type="Gene3D" id="3.90.1150.10">
    <property type="entry name" value="Aspartate Aminotransferase, domain 1"/>
    <property type="match status" value="1"/>
</dbReference>
<evidence type="ECO:0000313" key="15">
    <source>
        <dbReference type="Ensembl" id="ENSCINP00000006663.3"/>
    </source>
</evidence>
<evidence type="ECO:0000256" key="4">
    <source>
        <dbReference type="ARBA" id="ARBA00022584"/>
    </source>
</evidence>
<dbReference type="GeneTree" id="ENSGT00940000156004"/>
<dbReference type="PROSITE" id="PS00392">
    <property type="entry name" value="DDC_GAD_HDC_YDC"/>
    <property type="match status" value="1"/>
</dbReference>
<keyword evidence="7 14" id="KW-0456">Lyase</keyword>
<dbReference type="PRINTS" id="PR00800">
    <property type="entry name" value="YHDCRBOXLASE"/>
</dbReference>
<dbReference type="GO" id="GO:0042423">
    <property type="term" value="P:catecholamine biosynthetic process"/>
    <property type="evidence" value="ECO:0007669"/>
    <property type="project" value="UniProtKB-KW"/>
</dbReference>
<accession>F6Z5P6</accession>
<evidence type="ECO:0000256" key="3">
    <source>
        <dbReference type="ARBA" id="ARBA00011738"/>
    </source>
</evidence>
<dbReference type="InParanoid" id="F6Z5P6"/>
<evidence type="ECO:0000256" key="10">
    <source>
        <dbReference type="ARBA" id="ARBA00038886"/>
    </source>
</evidence>
<name>F6Z5P6_CIOIN</name>
<evidence type="ECO:0000256" key="11">
    <source>
        <dbReference type="ARBA" id="ARBA00040968"/>
    </source>
</evidence>
<dbReference type="InterPro" id="IPR010977">
    <property type="entry name" value="Aromatic_deC"/>
</dbReference>
<dbReference type="InterPro" id="IPR015422">
    <property type="entry name" value="PyrdxlP-dep_Trfase_small"/>
</dbReference>
<evidence type="ECO:0000256" key="6">
    <source>
        <dbReference type="ARBA" id="ARBA00022898"/>
    </source>
</evidence>
<evidence type="ECO:0000256" key="1">
    <source>
        <dbReference type="ARBA" id="ARBA00001933"/>
    </source>
</evidence>
<comment type="cofactor">
    <cofactor evidence="1 13 14">
        <name>pyridoxal 5'-phosphate</name>
        <dbReference type="ChEBI" id="CHEBI:597326"/>
    </cofactor>
</comment>
<evidence type="ECO:0000256" key="7">
    <source>
        <dbReference type="ARBA" id="ARBA00023239"/>
    </source>
</evidence>
<dbReference type="STRING" id="7719.ENSCINP00000006663"/>
<dbReference type="GO" id="GO:0030170">
    <property type="term" value="F:pyridoxal phosphate binding"/>
    <property type="evidence" value="ECO:0007669"/>
    <property type="project" value="InterPro"/>
</dbReference>
<dbReference type="OMA" id="ETGVHEK"/>
<proteinExistence type="inferred from homology"/>
<dbReference type="CDD" id="cd06450">
    <property type="entry name" value="DOPA_deC_like"/>
    <property type="match status" value="1"/>
</dbReference>
<dbReference type="Proteomes" id="UP000008144">
    <property type="component" value="Unassembled WGS sequence"/>
</dbReference>
<sequence length="492" mass="55384">MTEDNNVEVPRLGIEPEAFRLAAANMVDYVIKYYCDVDKRQTFSDVKPGFMRALLPESPPDRPESWQEVFSDIERIVMDGMTHWQSPGFFSYYPSSASYPSMLADMLCSGVPCIGFSWASSPSCTELETVMMDWLGKAIGLPECFIHGGHGPGGGVIQGTASEATLVALIAARSKTIRRELSRDPNQRTHDIVGRMVAYTSQCSHSSVERAGLLSLVEVRRLRVKDDGALEGGVLKEAVLEDRKAGRIPMFVCVTIGTTSCCTFDDLEGIGKTCETEDIWCHVDAAYAGAALVCPEFRFICKGIERATSFNFNPHKWLMVQFDCSAMWVRDSTDLINSAEVNPLYLRHNTESATIDYRHWQIPLGRRFRSLKLWFVLRMVGVEGLRSHIRRGVREAKHLEELVRCDGRFEVLFPVILGLVCIKLKRPGSSLEDENDLNERLYDKIHEDRRIFIVPATLNGVYFIRICTGSTHCSIEQVNKCWEVITEMAGQL</sequence>
<dbReference type="GO" id="GO:0019752">
    <property type="term" value="P:carboxylic acid metabolic process"/>
    <property type="evidence" value="ECO:0007669"/>
    <property type="project" value="InterPro"/>
</dbReference>
<dbReference type="PANTHER" id="PTHR11999">
    <property type="entry name" value="GROUP II PYRIDOXAL-5-PHOSPHATE DECARBOXYLASE"/>
    <property type="match status" value="1"/>
</dbReference>
<evidence type="ECO:0000256" key="9">
    <source>
        <dbReference type="ARBA" id="ARBA00037889"/>
    </source>
</evidence>
<reference evidence="15" key="2">
    <citation type="submission" date="2025-08" db="UniProtKB">
        <authorList>
            <consortium name="Ensembl"/>
        </authorList>
    </citation>
    <scope>IDENTIFICATION</scope>
</reference>
<organism evidence="15 16">
    <name type="scientific">Ciona intestinalis</name>
    <name type="common">Transparent sea squirt</name>
    <name type="synonym">Ascidia intestinalis</name>
    <dbReference type="NCBI Taxonomy" id="7719"/>
    <lineage>
        <taxon>Eukaryota</taxon>
        <taxon>Metazoa</taxon>
        <taxon>Chordata</taxon>
        <taxon>Tunicata</taxon>
        <taxon>Ascidiacea</taxon>
        <taxon>Phlebobranchia</taxon>
        <taxon>Cionidae</taxon>
        <taxon>Ciona</taxon>
    </lineage>
</organism>
<dbReference type="Gene3D" id="3.40.640.10">
    <property type="entry name" value="Type I PLP-dependent aspartate aminotransferase-like (Major domain)"/>
    <property type="match status" value="1"/>
</dbReference>
<evidence type="ECO:0000256" key="12">
    <source>
        <dbReference type="ARBA" id="ARBA00041275"/>
    </source>
</evidence>
<evidence type="ECO:0000256" key="2">
    <source>
        <dbReference type="ARBA" id="ARBA00009533"/>
    </source>
</evidence>
<keyword evidence="5" id="KW-0210">Decarboxylase</keyword>
<evidence type="ECO:0000313" key="16">
    <source>
        <dbReference type="Proteomes" id="UP000008144"/>
    </source>
</evidence>
<dbReference type="SUPFAM" id="SSF53383">
    <property type="entry name" value="PLP-dependent transferases"/>
    <property type="match status" value="1"/>
</dbReference>
<dbReference type="InterPro" id="IPR021115">
    <property type="entry name" value="Pyridoxal-P_BS"/>
</dbReference>
<dbReference type="HOGENOM" id="CLU_011856_3_1_1"/>
<dbReference type="InterPro" id="IPR002129">
    <property type="entry name" value="PyrdxlP-dep_de-COase"/>
</dbReference>
<comment type="subunit">
    <text evidence="3">Homodimer.</text>
</comment>
<dbReference type="GO" id="GO:0004058">
    <property type="term" value="F:aromatic-L-amino-acid decarboxylase activity"/>
    <property type="evidence" value="ECO:0000318"/>
    <property type="project" value="GO_Central"/>
</dbReference>
<feature type="modified residue" description="N6-(pyridoxal phosphate)lysine" evidence="13">
    <location>
        <position position="316"/>
    </location>
</feature>
<comment type="function">
    <text evidence="8">Catalyzes the decarboxylation of L-3,4-dihydroxyphenylalanine (DOPA) to dopamine and L-5-hydroxytryptophan to serotonin.</text>
</comment>
<reference evidence="15" key="3">
    <citation type="submission" date="2025-09" db="UniProtKB">
        <authorList>
            <consortium name="Ensembl"/>
        </authorList>
    </citation>
    <scope>IDENTIFICATION</scope>
</reference>
<dbReference type="AlphaFoldDB" id="F6Z5P6"/>
<dbReference type="PANTHER" id="PTHR11999:SF167">
    <property type="entry name" value="AROMATIC-L-AMINO-ACID DECARBOXYLASE"/>
    <property type="match status" value="1"/>
</dbReference>
<keyword evidence="6 13" id="KW-0663">Pyridoxal phosphate</keyword>
<dbReference type="GO" id="GO:0005737">
    <property type="term" value="C:cytoplasm"/>
    <property type="evidence" value="ECO:0000318"/>
    <property type="project" value="GO_Central"/>
</dbReference>
<dbReference type="EC" id="4.1.1.28" evidence="10"/>
<gene>
    <name evidence="15" type="primary">hdcl</name>
</gene>
<keyword evidence="4" id="KW-0127">Catecholamine biosynthesis</keyword>
<dbReference type="InterPro" id="IPR015421">
    <property type="entry name" value="PyrdxlP-dep_Trfase_major"/>
</dbReference>
<evidence type="ECO:0000256" key="8">
    <source>
        <dbReference type="ARBA" id="ARBA00037256"/>
    </source>
</evidence>
<dbReference type="GO" id="GO:0006584">
    <property type="term" value="P:catecholamine metabolic process"/>
    <property type="evidence" value="ECO:0000318"/>
    <property type="project" value="GO_Central"/>
</dbReference>
<evidence type="ECO:0000256" key="14">
    <source>
        <dbReference type="RuleBase" id="RU000382"/>
    </source>
</evidence>
<dbReference type="GO" id="GO:0006520">
    <property type="term" value="P:amino acid metabolic process"/>
    <property type="evidence" value="ECO:0007669"/>
    <property type="project" value="InterPro"/>
</dbReference>
<comment type="pathway">
    <text evidence="9">Catecholamine biosynthesis; dopamine biosynthesis; dopamine from L-tyrosine: step 2/2.</text>
</comment>
<dbReference type="Pfam" id="PF00282">
    <property type="entry name" value="Pyridoxal_deC"/>
    <property type="match status" value="1"/>
</dbReference>
<dbReference type="Gene3D" id="1.20.1340.10">
    <property type="entry name" value="dopa decarboxylase, N-terminal domain"/>
    <property type="match status" value="1"/>
</dbReference>
<protein>
    <recommendedName>
        <fullName evidence="11">Aromatic-L-amino-acid decarboxylase</fullName>
        <ecNumber evidence="10">4.1.1.28</ecNumber>
    </recommendedName>
    <alternativeName>
        <fullName evidence="12">DOPA decarboxylase</fullName>
    </alternativeName>
</protein>
<reference evidence="16" key="1">
    <citation type="journal article" date="2002" name="Science">
        <title>The draft genome of Ciona intestinalis: insights into chordate and vertebrate origins.</title>
        <authorList>
            <person name="Dehal P."/>
            <person name="Satou Y."/>
            <person name="Campbell R.K."/>
            <person name="Chapman J."/>
            <person name="Degnan B."/>
            <person name="De Tomaso A."/>
            <person name="Davidson B."/>
            <person name="Di Gregorio A."/>
            <person name="Gelpke M."/>
            <person name="Goodstein D.M."/>
            <person name="Harafuji N."/>
            <person name="Hastings K.E."/>
            <person name="Ho I."/>
            <person name="Hotta K."/>
            <person name="Huang W."/>
            <person name="Kawashima T."/>
            <person name="Lemaire P."/>
            <person name="Martinez D."/>
            <person name="Meinertzhagen I.A."/>
            <person name="Necula S."/>
            <person name="Nonaka M."/>
            <person name="Putnam N."/>
            <person name="Rash S."/>
            <person name="Saiga H."/>
            <person name="Satake M."/>
            <person name="Terry A."/>
            <person name="Yamada L."/>
            <person name="Wang H.G."/>
            <person name="Awazu S."/>
            <person name="Azumi K."/>
            <person name="Boore J."/>
            <person name="Branno M."/>
            <person name="Chin-Bow S."/>
            <person name="DeSantis R."/>
            <person name="Doyle S."/>
            <person name="Francino P."/>
            <person name="Keys D.N."/>
            <person name="Haga S."/>
            <person name="Hayashi H."/>
            <person name="Hino K."/>
            <person name="Imai K.S."/>
            <person name="Inaba K."/>
            <person name="Kano S."/>
            <person name="Kobayashi K."/>
            <person name="Kobayashi M."/>
            <person name="Lee B.I."/>
            <person name="Makabe K.W."/>
            <person name="Manohar C."/>
            <person name="Matassi G."/>
            <person name="Medina M."/>
            <person name="Mochizuki Y."/>
            <person name="Mount S."/>
            <person name="Morishita T."/>
            <person name="Miura S."/>
            <person name="Nakayama A."/>
            <person name="Nishizaka S."/>
            <person name="Nomoto H."/>
            <person name="Ohta F."/>
            <person name="Oishi K."/>
            <person name="Rigoutsos I."/>
            <person name="Sano M."/>
            <person name="Sasaki A."/>
            <person name="Sasakura Y."/>
            <person name="Shoguchi E."/>
            <person name="Shin-i T."/>
            <person name="Spagnuolo A."/>
            <person name="Stainier D."/>
            <person name="Suzuki M.M."/>
            <person name="Tassy O."/>
            <person name="Takatori N."/>
            <person name="Tokuoka M."/>
            <person name="Yagi K."/>
            <person name="Yoshizaki F."/>
            <person name="Wada S."/>
            <person name="Zhang C."/>
            <person name="Hyatt P.D."/>
            <person name="Larimer F."/>
            <person name="Detter C."/>
            <person name="Doggett N."/>
            <person name="Glavina T."/>
            <person name="Hawkins T."/>
            <person name="Richardson P."/>
            <person name="Lucas S."/>
            <person name="Kohara Y."/>
            <person name="Levine M."/>
            <person name="Satoh N."/>
            <person name="Rokhsar D.S."/>
        </authorList>
    </citation>
    <scope>NUCLEOTIDE SEQUENCE [LARGE SCALE GENOMIC DNA]</scope>
</reference>
<dbReference type="InterPro" id="IPR015424">
    <property type="entry name" value="PyrdxlP-dep_Trfase"/>
</dbReference>
<dbReference type="FunFam" id="3.40.640.10:FF:000025">
    <property type="entry name" value="Histidine decarboxylase"/>
    <property type="match status" value="1"/>
</dbReference>